<keyword evidence="1" id="KW-0560">Oxidoreductase</keyword>
<dbReference type="InterPro" id="IPR000639">
    <property type="entry name" value="Epox_hydrolase-like"/>
</dbReference>
<protein>
    <submittedName>
        <fullName evidence="4">Hydrolase, alpha/beta fold protein</fullName>
    </submittedName>
</protein>
<feature type="compositionally biased region" description="Basic and acidic residues" evidence="2">
    <location>
        <begin position="1"/>
        <end position="22"/>
    </location>
</feature>
<comment type="caution">
    <text evidence="4">The sequence shown here is derived from an EMBL/GenBank/DDBJ whole genome shotgun (WGS) entry which is preliminary data.</text>
</comment>
<dbReference type="Proteomes" id="UP000624183">
    <property type="component" value="Unassembled WGS sequence"/>
</dbReference>
<reference evidence="5" key="1">
    <citation type="journal article" date="2019" name="Int. J. Syst. Evol. Microbiol.">
        <title>The Global Catalogue of Microorganisms (GCM) 10K type strain sequencing project: providing services to taxonomists for standard genome sequencing and annotation.</title>
        <authorList>
            <consortium name="The Broad Institute Genomics Platform"/>
            <consortium name="The Broad Institute Genome Sequencing Center for Infectious Disease"/>
            <person name="Wu L."/>
            <person name="Ma J."/>
        </authorList>
    </citation>
    <scope>NUCLEOTIDE SEQUENCE [LARGE SCALE GENOMIC DNA]</scope>
    <source>
        <strain evidence="5">JCM 4602</strain>
    </source>
</reference>
<dbReference type="SUPFAM" id="SSF53474">
    <property type="entry name" value="alpha/beta-Hydrolases"/>
    <property type="match status" value="1"/>
</dbReference>
<dbReference type="GO" id="GO:0016787">
    <property type="term" value="F:hydrolase activity"/>
    <property type="evidence" value="ECO:0007669"/>
    <property type="project" value="UniProtKB-KW"/>
</dbReference>
<keyword evidence="1" id="KW-0575">Peroxidase</keyword>
<dbReference type="InterPro" id="IPR000073">
    <property type="entry name" value="AB_hydrolase_1"/>
</dbReference>
<feature type="domain" description="AB hydrolase-1" evidence="3">
    <location>
        <begin position="57"/>
        <end position="295"/>
    </location>
</feature>
<feature type="region of interest" description="Disordered" evidence="2">
    <location>
        <begin position="1"/>
        <end position="38"/>
    </location>
</feature>
<dbReference type="EMBL" id="BMUW01000002">
    <property type="protein sequence ID" value="GGZ44551.1"/>
    <property type="molecule type" value="Genomic_DNA"/>
</dbReference>
<proteinExistence type="predicted"/>
<dbReference type="PRINTS" id="PR00412">
    <property type="entry name" value="EPOXHYDRLASE"/>
</dbReference>
<dbReference type="Gene3D" id="3.40.50.1820">
    <property type="entry name" value="alpha/beta hydrolase"/>
    <property type="match status" value="1"/>
</dbReference>
<sequence length="330" mass="34956">MSDELRVELPRTRRDFPREHATTPHPGQRGPTPTMPSAPLNGIDVVFDDTGGDGEPVLLVNGTGATRTAWRAHQTPALVAAGYRVIAPDNRGIPPNALPPGGITLEAMAADLAALIDHLALPPCRLVGFSLGASIVGELCLTRPELVSQAVLMAGRARLDTFGDAMSRAAGDLYDSGAAVPASHEAVFRALCYLSPHTLRDPGAVRDWLDVFTYAQATTGPGIRAQYDAMRGVDQLPRYAGLDVPLLCIGFADDVMIPAAAGRDIADTVPGARYTEIERCGHYGHLERPAEVNAAMLDFFARRPEAVRPEAAHAAACRGESPRTSGRGGT</sequence>
<evidence type="ECO:0000259" key="3">
    <source>
        <dbReference type="Pfam" id="PF12697"/>
    </source>
</evidence>
<organism evidence="4 5">
    <name type="scientific">Streptomyces rubiginosohelvolus</name>
    <dbReference type="NCBI Taxonomy" id="67362"/>
    <lineage>
        <taxon>Bacteria</taxon>
        <taxon>Bacillati</taxon>
        <taxon>Actinomycetota</taxon>
        <taxon>Actinomycetes</taxon>
        <taxon>Kitasatosporales</taxon>
        <taxon>Streptomycetaceae</taxon>
        <taxon>Streptomyces</taxon>
    </lineage>
</organism>
<evidence type="ECO:0000313" key="5">
    <source>
        <dbReference type="Proteomes" id="UP000624183"/>
    </source>
</evidence>
<keyword evidence="5" id="KW-1185">Reference proteome</keyword>
<name>A0ABQ3BGX5_9ACTN</name>
<dbReference type="PANTHER" id="PTHR43433:SF5">
    <property type="entry name" value="AB HYDROLASE-1 DOMAIN-CONTAINING PROTEIN"/>
    <property type="match status" value="1"/>
</dbReference>
<evidence type="ECO:0000256" key="1">
    <source>
        <dbReference type="ARBA" id="ARBA00022559"/>
    </source>
</evidence>
<dbReference type="Pfam" id="PF12697">
    <property type="entry name" value="Abhydrolase_6"/>
    <property type="match status" value="1"/>
</dbReference>
<dbReference type="InterPro" id="IPR050471">
    <property type="entry name" value="AB_hydrolase"/>
</dbReference>
<gene>
    <name evidence="4" type="ORF">GCM10010328_18560</name>
</gene>
<evidence type="ECO:0000313" key="4">
    <source>
        <dbReference type="EMBL" id="GGZ44551.1"/>
    </source>
</evidence>
<evidence type="ECO:0000256" key="2">
    <source>
        <dbReference type="SAM" id="MobiDB-lite"/>
    </source>
</evidence>
<dbReference type="InterPro" id="IPR029058">
    <property type="entry name" value="AB_hydrolase_fold"/>
</dbReference>
<keyword evidence="4" id="KW-0378">Hydrolase</keyword>
<accession>A0ABQ3BGX5</accession>
<dbReference type="PRINTS" id="PR00111">
    <property type="entry name" value="ABHYDROLASE"/>
</dbReference>
<dbReference type="PANTHER" id="PTHR43433">
    <property type="entry name" value="HYDROLASE, ALPHA/BETA FOLD FAMILY PROTEIN"/>
    <property type="match status" value="1"/>
</dbReference>